<feature type="compositionally biased region" description="Basic and acidic residues" evidence="1">
    <location>
        <begin position="14"/>
        <end position="23"/>
    </location>
</feature>
<sequence>MRRERGTPFPNRTRASELAREPEPTPEIFQLTEDDKALALAELSLVQRKIEDVPSSERVGHWSKAALWLHLLDNDAVPKLEAFSAMHQYLFDSASADSNEINVRIYASVAVRLLTSDGKREPLKQFRLMSDFASRLRSEKKIYPNQALMEPMTVLLLLGLPQGPNDKVRKFLETFLEDEKKFLRPDSLNLHDAIHLLSVAALQRLLHPSQPIELSSEATETISLVLQNERKIDKIESYVHLLALHAIATAKRIYFDATGAPILVPPDSSNQIQVSASLPPRNSI</sequence>
<evidence type="ECO:0000313" key="2">
    <source>
        <dbReference type="EMBL" id="PIW37323.1"/>
    </source>
</evidence>
<dbReference type="AlphaFoldDB" id="A0A2M7H524"/>
<dbReference type="Proteomes" id="UP000230292">
    <property type="component" value="Unassembled WGS sequence"/>
</dbReference>
<proteinExistence type="predicted"/>
<accession>A0A2M7H524</accession>
<protein>
    <submittedName>
        <fullName evidence="2">Uncharacterized protein</fullName>
    </submittedName>
</protein>
<dbReference type="EMBL" id="PFGC01000010">
    <property type="protein sequence ID" value="PIW37323.1"/>
    <property type="molecule type" value="Genomic_DNA"/>
</dbReference>
<comment type="caution">
    <text evidence="2">The sequence shown here is derived from an EMBL/GenBank/DDBJ whole genome shotgun (WGS) entry which is preliminary data.</text>
</comment>
<name>A0A2M7H524_9BACT</name>
<feature type="region of interest" description="Disordered" evidence="1">
    <location>
        <begin position="1"/>
        <end position="27"/>
    </location>
</feature>
<reference evidence="2 3" key="1">
    <citation type="submission" date="2017-09" db="EMBL/GenBank/DDBJ databases">
        <title>Depth-based differentiation of microbial function through sediment-hosted aquifers and enrichment of novel symbionts in the deep terrestrial subsurface.</title>
        <authorList>
            <person name="Probst A.J."/>
            <person name="Ladd B."/>
            <person name="Jarett J.K."/>
            <person name="Geller-Mcgrath D.E."/>
            <person name="Sieber C.M."/>
            <person name="Emerson J.B."/>
            <person name="Anantharaman K."/>
            <person name="Thomas B.C."/>
            <person name="Malmstrom R."/>
            <person name="Stieglmeier M."/>
            <person name="Klingl A."/>
            <person name="Woyke T."/>
            <person name="Ryan C.M."/>
            <person name="Banfield J.F."/>
        </authorList>
    </citation>
    <scope>NUCLEOTIDE SEQUENCE [LARGE SCALE GENOMIC DNA]</scope>
    <source>
        <strain evidence="2">CG15_BIG_FIL_POST_REV_8_21_14_020_45_12</strain>
    </source>
</reference>
<evidence type="ECO:0000256" key="1">
    <source>
        <dbReference type="SAM" id="MobiDB-lite"/>
    </source>
</evidence>
<organism evidence="2 3">
    <name type="scientific">Candidatus Kerfeldbacteria bacterium CG15_BIG_FIL_POST_REV_8_21_14_020_45_12</name>
    <dbReference type="NCBI Taxonomy" id="2014247"/>
    <lineage>
        <taxon>Bacteria</taxon>
        <taxon>Candidatus Kerfeldiibacteriota</taxon>
    </lineage>
</organism>
<evidence type="ECO:0000313" key="3">
    <source>
        <dbReference type="Proteomes" id="UP000230292"/>
    </source>
</evidence>
<gene>
    <name evidence="2" type="ORF">COW24_00690</name>
</gene>